<keyword evidence="1" id="KW-0812">Transmembrane</keyword>
<evidence type="ECO:0000313" key="2">
    <source>
        <dbReference type="EMBL" id="MPM87259.1"/>
    </source>
</evidence>
<proteinExistence type="predicted"/>
<name>A0A645DDE0_9ZZZZ</name>
<dbReference type="AlphaFoldDB" id="A0A645DDE0"/>
<evidence type="ECO:0000256" key="1">
    <source>
        <dbReference type="SAM" id="Phobius"/>
    </source>
</evidence>
<comment type="caution">
    <text evidence="2">The sequence shown here is derived from an EMBL/GenBank/DDBJ whole genome shotgun (WGS) entry which is preliminary data.</text>
</comment>
<evidence type="ECO:0008006" key="3">
    <source>
        <dbReference type="Google" id="ProtNLM"/>
    </source>
</evidence>
<keyword evidence="1" id="KW-1133">Transmembrane helix</keyword>
<dbReference type="PANTHER" id="PTHR38454">
    <property type="entry name" value="INTEGRAL MEMBRANE PROTEIN-RELATED"/>
    <property type="match status" value="1"/>
</dbReference>
<gene>
    <name evidence="2" type="ORF">SDC9_134355</name>
</gene>
<accession>A0A645DDE0</accession>
<reference evidence="2" key="1">
    <citation type="submission" date="2019-08" db="EMBL/GenBank/DDBJ databases">
        <authorList>
            <person name="Kucharzyk K."/>
            <person name="Murdoch R.W."/>
            <person name="Higgins S."/>
            <person name="Loffler F."/>
        </authorList>
    </citation>
    <scope>NUCLEOTIDE SEQUENCE</scope>
</reference>
<protein>
    <recommendedName>
        <fullName evidence="3">Bacterial membrane protein YfhO</fullName>
    </recommendedName>
</protein>
<dbReference type="Pfam" id="PF09586">
    <property type="entry name" value="YfhO"/>
    <property type="match status" value="1"/>
</dbReference>
<sequence>MYDSNTVIEWRDGEEHIQSLTTANEPMANAFPGFAFYESVYNTNQEEFMARFKTVNNMKQLIGRTKVYNLLSAKYWYTFNYEDAIPYGYNKIHESPKGYTVYENENFVELGFAYNKTINKDFLLTLPFLEQDRIMQEYLAVENSTNTTYTLNDNIELLTVLPTDTIRVYDFEEPVKDVNIYLEVFGLPNTKITTYYQDEVVNKYDLWQFNYIDFPVYEYIDKIVIESEDIYGYGTEVPLYIEPFDESYSENFKNLTSESFKNVIFTNDIIQGDITISGNEKYVFTSIPYDKGWSVYVNGEKINYEKVQLGFIGFKLQPGTYHVEFKYQIPFLNVGVGITTISILILIVINLIVKKRH</sequence>
<dbReference type="InterPro" id="IPR018580">
    <property type="entry name" value="Uncharacterised_YfhO"/>
</dbReference>
<feature type="transmembrane region" description="Helical" evidence="1">
    <location>
        <begin position="331"/>
        <end position="353"/>
    </location>
</feature>
<keyword evidence="1" id="KW-0472">Membrane</keyword>
<organism evidence="2">
    <name type="scientific">bioreactor metagenome</name>
    <dbReference type="NCBI Taxonomy" id="1076179"/>
    <lineage>
        <taxon>unclassified sequences</taxon>
        <taxon>metagenomes</taxon>
        <taxon>ecological metagenomes</taxon>
    </lineage>
</organism>
<dbReference type="EMBL" id="VSSQ01035118">
    <property type="protein sequence ID" value="MPM87259.1"/>
    <property type="molecule type" value="Genomic_DNA"/>
</dbReference>
<dbReference type="PANTHER" id="PTHR38454:SF1">
    <property type="entry name" value="INTEGRAL MEMBRANE PROTEIN"/>
    <property type="match status" value="1"/>
</dbReference>